<dbReference type="InterPro" id="IPR007848">
    <property type="entry name" value="Small_mtfrase_dom"/>
</dbReference>
<organism evidence="4 5">
    <name type="scientific">Lichenifustis flavocetrariae</name>
    <dbReference type="NCBI Taxonomy" id="2949735"/>
    <lineage>
        <taxon>Bacteria</taxon>
        <taxon>Pseudomonadati</taxon>
        <taxon>Pseudomonadota</taxon>
        <taxon>Alphaproteobacteria</taxon>
        <taxon>Hyphomicrobiales</taxon>
        <taxon>Lichenihabitantaceae</taxon>
        <taxon>Lichenifustis</taxon>
    </lineage>
</organism>
<dbReference type="CDD" id="cd02440">
    <property type="entry name" value="AdoMet_MTases"/>
    <property type="match status" value="1"/>
</dbReference>
<dbReference type="AlphaFoldDB" id="A0AA42CL86"/>
<evidence type="ECO:0000313" key="5">
    <source>
        <dbReference type="Proteomes" id="UP001165667"/>
    </source>
</evidence>
<dbReference type="SUPFAM" id="SSF53335">
    <property type="entry name" value="S-adenosyl-L-methionine-dependent methyltransferases"/>
    <property type="match status" value="1"/>
</dbReference>
<dbReference type="Gene3D" id="3.40.50.150">
    <property type="entry name" value="Vaccinia Virus protein VP39"/>
    <property type="match status" value="1"/>
</dbReference>
<evidence type="ECO:0000313" key="4">
    <source>
        <dbReference type="EMBL" id="MCW6507127.1"/>
    </source>
</evidence>
<evidence type="ECO:0000256" key="1">
    <source>
        <dbReference type="ARBA" id="ARBA00022603"/>
    </source>
</evidence>
<dbReference type="GO" id="GO:0032259">
    <property type="term" value="P:methylation"/>
    <property type="evidence" value="ECO:0007669"/>
    <property type="project" value="UniProtKB-KW"/>
</dbReference>
<evidence type="ECO:0000259" key="3">
    <source>
        <dbReference type="Pfam" id="PF05175"/>
    </source>
</evidence>
<dbReference type="InterPro" id="IPR029063">
    <property type="entry name" value="SAM-dependent_MTases_sf"/>
</dbReference>
<comment type="caution">
    <text evidence="4">The sequence shown here is derived from an EMBL/GenBank/DDBJ whole genome shotgun (WGS) entry which is preliminary data.</text>
</comment>
<sequence>MSEPTIETPDWEDADFLGGRLRLRQFRGGHRAGTDAVLLAAFVEATPNETLIDAGAGIGAAGLAVLSRAPGVKAILVERHPATAALARYNVTANGFDTNASVVEADIFDLAVCRSAALTGVADVVISNPPFFEPGTVRPSNDSRRAEAHVLDRGTHADWLLRIASFLKPNGRLVMIHRPDALPSLLSAATSRFGGMRILPVYPREGQAAIRILMSMRRGSKAPLSLLSPLPLHGENGFFTPKVESLHRGELGLCIP</sequence>
<name>A0AA42CL86_9HYPH</name>
<proteinExistence type="predicted"/>
<reference evidence="4" key="1">
    <citation type="submission" date="2022-05" db="EMBL/GenBank/DDBJ databases">
        <authorList>
            <person name="Pankratov T."/>
        </authorList>
    </citation>
    <scope>NUCLEOTIDE SEQUENCE</scope>
    <source>
        <strain evidence="4">BP6-180914</strain>
    </source>
</reference>
<keyword evidence="5" id="KW-1185">Reference proteome</keyword>
<dbReference type="Pfam" id="PF05175">
    <property type="entry name" value="MTS"/>
    <property type="match status" value="1"/>
</dbReference>
<feature type="domain" description="Methyltransferase small" evidence="3">
    <location>
        <begin position="37"/>
        <end position="136"/>
    </location>
</feature>
<keyword evidence="1 4" id="KW-0489">Methyltransferase</keyword>
<protein>
    <submittedName>
        <fullName evidence="4">Methyltransferase</fullName>
    </submittedName>
</protein>
<accession>A0AA42CL86</accession>
<dbReference type="RefSeq" id="WP_282583498.1">
    <property type="nucleotide sequence ID" value="NZ_JAMOIM010000002.1"/>
</dbReference>
<dbReference type="GO" id="GO:0008168">
    <property type="term" value="F:methyltransferase activity"/>
    <property type="evidence" value="ECO:0007669"/>
    <property type="project" value="UniProtKB-KW"/>
</dbReference>
<dbReference type="InterPro" id="IPR050210">
    <property type="entry name" value="tRNA_Adenine-N(6)_MTase"/>
</dbReference>
<gene>
    <name evidence="4" type="ORF">M8523_03735</name>
</gene>
<dbReference type="EMBL" id="JAMOIM010000002">
    <property type="protein sequence ID" value="MCW6507127.1"/>
    <property type="molecule type" value="Genomic_DNA"/>
</dbReference>
<dbReference type="PANTHER" id="PTHR47739:SF1">
    <property type="entry name" value="TRNA1(VAL) (ADENINE(37)-N6)-METHYLTRANSFERASE"/>
    <property type="match status" value="1"/>
</dbReference>
<keyword evidence="1 4" id="KW-0808">Transferase</keyword>
<dbReference type="PANTHER" id="PTHR47739">
    <property type="entry name" value="TRNA1(VAL) (ADENINE(37)-N6)-METHYLTRANSFERASE"/>
    <property type="match status" value="1"/>
</dbReference>
<evidence type="ECO:0000256" key="2">
    <source>
        <dbReference type="ARBA" id="ARBA00022691"/>
    </source>
</evidence>
<dbReference type="Proteomes" id="UP001165667">
    <property type="component" value="Unassembled WGS sequence"/>
</dbReference>
<keyword evidence="2" id="KW-0949">S-adenosyl-L-methionine</keyword>